<evidence type="ECO:0000313" key="2">
    <source>
        <dbReference type="Proteomes" id="UP000789326"/>
    </source>
</evidence>
<reference evidence="1" key="1">
    <citation type="submission" date="2021-11" db="EMBL/GenBank/DDBJ databases">
        <authorList>
            <person name="Bulgarelli D."/>
        </authorList>
    </citation>
    <scope>NUCLEOTIDE SEQUENCE</scope>
    <source>
        <strain evidence="1">Bi133</strain>
    </source>
</reference>
<dbReference type="EMBL" id="CAKKMG010000031">
    <property type="protein sequence ID" value="CAH0226899.1"/>
    <property type="molecule type" value="Genomic_DNA"/>
</dbReference>
<organism evidence="1 2">
    <name type="scientific">Peribacillus simplex</name>
    <dbReference type="NCBI Taxonomy" id="1478"/>
    <lineage>
        <taxon>Bacteria</taxon>
        <taxon>Bacillati</taxon>
        <taxon>Bacillota</taxon>
        <taxon>Bacilli</taxon>
        <taxon>Bacillales</taxon>
        <taxon>Bacillaceae</taxon>
        <taxon>Peribacillus</taxon>
    </lineage>
</organism>
<protein>
    <submittedName>
        <fullName evidence="1">Uncharacterized protein</fullName>
    </submittedName>
</protein>
<dbReference type="Proteomes" id="UP000789326">
    <property type="component" value="Unassembled WGS sequence"/>
</dbReference>
<gene>
    <name evidence="1" type="ORF">SRABI133_02538</name>
</gene>
<dbReference type="AlphaFoldDB" id="A0A9W4KX02"/>
<evidence type="ECO:0000313" key="1">
    <source>
        <dbReference type="EMBL" id="CAH0226899.1"/>
    </source>
</evidence>
<proteinExistence type="predicted"/>
<name>A0A9W4KX02_9BACI</name>
<accession>A0A9W4KX02</accession>
<sequence>MIIAKNAGLIMLETLLPDSKKHILNSMRVPAKKVDPLYIKESTFLNLLMH</sequence>
<comment type="caution">
    <text evidence="1">The sequence shown here is derived from an EMBL/GenBank/DDBJ whole genome shotgun (WGS) entry which is preliminary data.</text>
</comment>